<evidence type="ECO:0000256" key="2">
    <source>
        <dbReference type="ARBA" id="ARBA00022448"/>
    </source>
</evidence>
<keyword evidence="6" id="KW-0598">Phosphotransferase system</keyword>
<evidence type="ECO:0000256" key="3">
    <source>
        <dbReference type="ARBA" id="ARBA00022490"/>
    </source>
</evidence>
<dbReference type="AlphaFoldDB" id="A0A4R6DQY7"/>
<organism evidence="12 13">
    <name type="scientific">Scandinavium goeteborgense</name>
    <dbReference type="NCBI Taxonomy" id="1851514"/>
    <lineage>
        <taxon>Bacteria</taxon>
        <taxon>Pseudomonadati</taxon>
        <taxon>Pseudomonadota</taxon>
        <taxon>Gammaproteobacteria</taxon>
        <taxon>Enterobacterales</taxon>
        <taxon>Enterobacteriaceae</taxon>
        <taxon>Scandinavium</taxon>
    </lineage>
</organism>
<accession>A0A4R6DQY7</accession>
<keyword evidence="4" id="KW-0597">Phosphoprotein</keyword>
<dbReference type="Proteomes" id="UP000295530">
    <property type="component" value="Unassembled WGS sequence"/>
</dbReference>
<feature type="domain" description="PTS EIIA type-2" evidence="11">
    <location>
        <begin position="4"/>
        <end position="147"/>
    </location>
</feature>
<comment type="caution">
    <text evidence="12">The sequence shown here is derived from an EMBL/GenBank/DDBJ whole genome shotgun (WGS) entry which is preliminary data.</text>
</comment>
<dbReference type="GO" id="GO:0016301">
    <property type="term" value="F:kinase activity"/>
    <property type="evidence" value="ECO:0007669"/>
    <property type="project" value="UniProtKB-KW"/>
</dbReference>
<dbReference type="InterPro" id="IPR002178">
    <property type="entry name" value="PTS_EIIA_type-2_dom"/>
</dbReference>
<dbReference type="PANTHER" id="PTHR36203">
    <property type="entry name" value="ASCORBATE-SPECIFIC PTS SYSTEM EIIA COMPONENT"/>
    <property type="match status" value="1"/>
</dbReference>
<evidence type="ECO:0000313" key="12">
    <source>
        <dbReference type="EMBL" id="TDN47440.1"/>
    </source>
</evidence>
<dbReference type="EMBL" id="SNVX01000032">
    <property type="protein sequence ID" value="TDN47440.1"/>
    <property type="molecule type" value="Genomic_DNA"/>
</dbReference>
<gene>
    <name evidence="12" type="ORF">EC847_1327</name>
</gene>
<evidence type="ECO:0000256" key="4">
    <source>
        <dbReference type="ARBA" id="ARBA00022553"/>
    </source>
</evidence>
<keyword evidence="5" id="KW-0808">Transferase</keyword>
<sequence>MINEIISRKNINLQVDAADWREAMCAAGKLLVAGGYTTQAYTDEMITAVETLGPYIVVAPGIALAHSRPALSVLKTGISLATLAKPVNFGSEENDPVSIVFGLCATDSNSHIEIISQLVNFLDEENSAPFLQHCQSVEDVYQAINNVNQGA</sequence>
<dbReference type="GO" id="GO:0009401">
    <property type="term" value="P:phosphoenolpyruvate-dependent sugar phosphotransferase system"/>
    <property type="evidence" value="ECO:0007669"/>
    <property type="project" value="UniProtKB-KW"/>
</dbReference>
<dbReference type="InterPro" id="IPR016152">
    <property type="entry name" value="PTrfase/Anion_transptr"/>
</dbReference>
<proteinExistence type="predicted"/>
<protein>
    <recommendedName>
        <fullName evidence="9">Ascorbate-specific PTS system EIIA component</fullName>
    </recommendedName>
    <alternativeName>
        <fullName evidence="10">Ascorbate-specific phosphotransferase enzyme IIA component</fullName>
    </alternativeName>
</protein>
<keyword evidence="3" id="KW-0963">Cytoplasm</keyword>
<evidence type="ECO:0000259" key="11">
    <source>
        <dbReference type="PROSITE" id="PS51094"/>
    </source>
</evidence>
<evidence type="ECO:0000256" key="7">
    <source>
        <dbReference type="ARBA" id="ARBA00022777"/>
    </source>
</evidence>
<dbReference type="InterPro" id="IPR051351">
    <property type="entry name" value="Ascorbate-PTS_EIIA_comp"/>
</dbReference>
<keyword evidence="2" id="KW-0813">Transport</keyword>
<dbReference type="RefSeq" id="WP_133462557.1">
    <property type="nucleotide sequence ID" value="NZ_SNVX01000032.1"/>
</dbReference>
<dbReference type="CDD" id="cd00211">
    <property type="entry name" value="PTS_IIA_fru"/>
    <property type="match status" value="1"/>
</dbReference>
<dbReference type="Gene3D" id="3.40.930.10">
    <property type="entry name" value="Mannitol-specific EII, Chain A"/>
    <property type="match status" value="1"/>
</dbReference>
<evidence type="ECO:0000256" key="10">
    <source>
        <dbReference type="ARBA" id="ARBA00042072"/>
    </source>
</evidence>
<evidence type="ECO:0000256" key="8">
    <source>
        <dbReference type="ARBA" id="ARBA00037387"/>
    </source>
</evidence>
<evidence type="ECO:0000256" key="9">
    <source>
        <dbReference type="ARBA" id="ARBA00041175"/>
    </source>
</evidence>
<dbReference type="GO" id="GO:0005737">
    <property type="term" value="C:cytoplasm"/>
    <property type="evidence" value="ECO:0007669"/>
    <property type="project" value="UniProtKB-SubCell"/>
</dbReference>
<evidence type="ECO:0000256" key="6">
    <source>
        <dbReference type="ARBA" id="ARBA00022683"/>
    </source>
</evidence>
<keyword evidence="7" id="KW-0418">Kinase</keyword>
<comment type="subcellular location">
    <subcellularLocation>
        <location evidence="1">Cytoplasm</location>
    </subcellularLocation>
</comment>
<dbReference type="PROSITE" id="PS51094">
    <property type="entry name" value="PTS_EIIA_TYPE_2"/>
    <property type="match status" value="1"/>
</dbReference>
<keyword evidence="13" id="KW-1185">Reference proteome</keyword>
<evidence type="ECO:0000256" key="1">
    <source>
        <dbReference type="ARBA" id="ARBA00004496"/>
    </source>
</evidence>
<dbReference type="SUPFAM" id="SSF55804">
    <property type="entry name" value="Phoshotransferase/anion transport protein"/>
    <property type="match status" value="1"/>
</dbReference>
<dbReference type="OrthoDB" id="1634238at2"/>
<comment type="function">
    <text evidence="8">The phosphoenolpyruvate-dependent sugar phosphotransferase system (sugar PTS), a major carbohydrate active transport system, catalyzes the phosphorylation of incoming sugar substrates concomitantly with their translocation across the cell membrane. The enzyme II UlaABC PTS system is involved in ascorbate transport.</text>
</comment>
<reference evidence="12 13" key="1">
    <citation type="submission" date="2019-03" db="EMBL/GenBank/DDBJ databases">
        <title>Genomic analyses of the natural microbiome of Caenorhabditis elegans.</title>
        <authorList>
            <person name="Samuel B."/>
        </authorList>
    </citation>
    <scope>NUCLEOTIDE SEQUENCE [LARGE SCALE GENOMIC DNA]</scope>
    <source>
        <strain evidence="12 13">BIGb0156</strain>
    </source>
</reference>
<evidence type="ECO:0000313" key="13">
    <source>
        <dbReference type="Proteomes" id="UP000295530"/>
    </source>
</evidence>
<dbReference type="PANTHER" id="PTHR36203:SF1">
    <property type="entry name" value="ASCORBATE-SPECIFIC PTS SYSTEM EIIA COMPONENT"/>
    <property type="match status" value="1"/>
</dbReference>
<dbReference type="Pfam" id="PF00359">
    <property type="entry name" value="PTS_EIIA_2"/>
    <property type="match status" value="1"/>
</dbReference>
<evidence type="ECO:0000256" key="5">
    <source>
        <dbReference type="ARBA" id="ARBA00022679"/>
    </source>
</evidence>
<name>A0A4R6DQY7_SCAGO</name>